<protein>
    <submittedName>
        <fullName evidence="1">Uncharacterized protein</fullName>
    </submittedName>
</protein>
<dbReference type="HOGENOM" id="CLU_2942617_0_0_1"/>
<dbReference type="AlphaFoldDB" id="A0A0C3AYQ9"/>
<dbReference type="InParanoid" id="A0A0C3AYQ9"/>
<evidence type="ECO:0000313" key="2">
    <source>
        <dbReference type="Proteomes" id="UP000054166"/>
    </source>
</evidence>
<reference evidence="1 2" key="1">
    <citation type="submission" date="2014-04" db="EMBL/GenBank/DDBJ databases">
        <authorList>
            <consortium name="DOE Joint Genome Institute"/>
            <person name="Kuo A."/>
            <person name="Tarkka M."/>
            <person name="Buscot F."/>
            <person name="Kohler A."/>
            <person name="Nagy L.G."/>
            <person name="Floudas D."/>
            <person name="Copeland A."/>
            <person name="Barry K.W."/>
            <person name="Cichocki N."/>
            <person name="Veneault-Fourrey C."/>
            <person name="LaButti K."/>
            <person name="Lindquist E.A."/>
            <person name="Lipzen A."/>
            <person name="Lundell T."/>
            <person name="Morin E."/>
            <person name="Murat C."/>
            <person name="Sun H."/>
            <person name="Tunlid A."/>
            <person name="Henrissat B."/>
            <person name="Grigoriev I.V."/>
            <person name="Hibbett D.S."/>
            <person name="Martin F."/>
            <person name="Nordberg H.P."/>
            <person name="Cantor M.N."/>
            <person name="Hua S.X."/>
        </authorList>
    </citation>
    <scope>NUCLEOTIDE SEQUENCE [LARGE SCALE GENOMIC DNA]</scope>
    <source>
        <strain evidence="1 2">F 1598</strain>
    </source>
</reference>
<reference evidence="2" key="2">
    <citation type="submission" date="2015-01" db="EMBL/GenBank/DDBJ databases">
        <title>Evolutionary Origins and Diversification of the Mycorrhizal Mutualists.</title>
        <authorList>
            <consortium name="DOE Joint Genome Institute"/>
            <consortium name="Mycorrhizal Genomics Consortium"/>
            <person name="Kohler A."/>
            <person name="Kuo A."/>
            <person name="Nagy L.G."/>
            <person name="Floudas D."/>
            <person name="Copeland A."/>
            <person name="Barry K.W."/>
            <person name="Cichocki N."/>
            <person name="Veneault-Fourrey C."/>
            <person name="LaButti K."/>
            <person name="Lindquist E.A."/>
            <person name="Lipzen A."/>
            <person name="Lundell T."/>
            <person name="Morin E."/>
            <person name="Murat C."/>
            <person name="Riley R."/>
            <person name="Ohm R."/>
            <person name="Sun H."/>
            <person name="Tunlid A."/>
            <person name="Henrissat B."/>
            <person name="Grigoriev I.V."/>
            <person name="Hibbett D.S."/>
            <person name="Martin F."/>
        </authorList>
    </citation>
    <scope>NUCLEOTIDE SEQUENCE [LARGE SCALE GENOMIC DNA]</scope>
    <source>
        <strain evidence="2">F 1598</strain>
    </source>
</reference>
<accession>A0A0C3AYQ9</accession>
<sequence length="60" mass="7017">MKRDKVIIPEVQAGSRFHIQATPLFLHITPAYHSRRALFQLAFNATERFIVVIPSPLYFY</sequence>
<keyword evidence="2" id="KW-1185">Reference proteome</keyword>
<evidence type="ECO:0000313" key="1">
    <source>
        <dbReference type="EMBL" id="KIM79133.1"/>
    </source>
</evidence>
<dbReference type="Proteomes" id="UP000054166">
    <property type="component" value="Unassembled WGS sequence"/>
</dbReference>
<name>A0A0C3AYQ9_PILCF</name>
<proteinExistence type="predicted"/>
<dbReference type="EMBL" id="KN833011">
    <property type="protein sequence ID" value="KIM79133.1"/>
    <property type="molecule type" value="Genomic_DNA"/>
</dbReference>
<gene>
    <name evidence="1" type="ORF">PILCRDRAFT_569344</name>
</gene>
<organism evidence="1 2">
    <name type="scientific">Piloderma croceum (strain F 1598)</name>
    <dbReference type="NCBI Taxonomy" id="765440"/>
    <lineage>
        <taxon>Eukaryota</taxon>
        <taxon>Fungi</taxon>
        <taxon>Dikarya</taxon>
        <taxon>Basidiomycota</taxon>
        <taxon>Agaricomycotina</taxon>
        <taxon>Agaricomycetes</taxon>
        <taxon>Agaricomycetidae</taxon>
        <taxon>Atheliales</taxon>
        <taxon>Atheliaceae</taxon>
        <taxon>Piloderma</taxon>
    </lineage>
</organism>